<keyword evidence="4" id="KW-1185">Reference proteome</keyword>
<feature type="region of interest" description="Disordered" evidence="1">
    <location>
        <begin position="22"/>
        <end position="61"/>
    </location>
</feature>
<comment type="caution">
    <text evidence="3">The sequence shown here is derived from an EMBL/GenBank/DDBJ whole genome shotgun (WGS) entry which is preliminary data.</text>
</comment>
<evidence type="ECO:0000256" key="1">
    <source>
        <dbReference type="SAM" id="MobiDB-lite"/>
    </source>
</evidence>
<name>A0A4Q7Y3S1_9ACTN</name>
<evidence type="ECO:0000256" key="2">
    <source>
        <dbReference type="SAM" id="SignalP"/>
    </source>
</evidence>
<proteinExistence type="predicted"/>
<keyword evidence="2" id="KW-0732">Signal</keyword>
<evidence type="ECO:0008006" key="5">
    <source>
        <dbReference type="Google" id="ProtNLM"/>
    </source>
</evidence>
<dbReference type="Proteomes" id="UP000292507">
    <property type="component" value="Unassembled WGS sequence"/>
</dbReference>
<feature type="chain" id="PRO_5038886224" description="DUF4352 domain-containing protein" evidence="2">
    <location>
        <begin position="26"/>
        <end position="208"/>
    </location>
</feature>
<dbReference type="AlphaFoldDB" id="A0A4Q7Y3S1"/>
<organism evidence="3 4">
    <name type="scientific">Blastococcus saxobsidens</name>
    <dbReference type="NCBI Taxonomy" id="138336"/>
    <lineage>
        <taxon>Bacteria</taxon>
        <taxon>Bacillati</taxon>
        <taxon>Actinomycetota</taxon>
        <taxon>Actinomycetes</taxon>
        <taxon>Geodermatophilales</taxon>
        <taxon>Geodermatophilaceae</taxon>
        <taxon>Blastococcus</taxon>
    </lineage>
</organism>
<gene>
    <name evidence="3" type="ORF">BKA19_0091</name>
</gene>
<evidence type="ECO:0000313" key="4">
    <source>
        <dbReference type="Proteomes" id="UP000292507"/>
    </source>
</evidence>
<reference evidence="3 4" key="1">
    <citation type="submission" date="2019-02" db="EMBL/GenBank/DDBJ databases">
        <title>Sequencing the genomes of 1000 actinobacteria strains.</title>
        <authorList>
            <person name="Klenk H.-P."/>
        </authorList>
    </citation>
    <scope>NUCLEOTIDE SEQUENCE [LARGE SCALE GENOMIC DNA]</scope>
    <source>
        <strain evidence="3 4">DSM 44509</strain>
    </source>
</reference>
<dbReference type="RefSeq" id="WP_104529771.1">
    <property type="nucleotide sequence ID" value="NZ_POQT01000033.1"/>
</dbReference>
<accession>A0A4Q7Y3S1</accession>
<feature type="signal peptide" evidence="2">
    <location>
        <begin position="1"/>
        <end position="25"/>
    </location>
</feature>
<dbReference type="EMBL" id="SHKV01000001">
    <property type="protein sequence ID" value="RZU30475.1"/>
    <property type="molecule type" value="Genomic_DNA"/>
</dbReference>
<evidence type="ECO:0000313" key="3">
    <source>
        <dbReference type="EMBL" id="RZU30475.1"/>
    </source>
</evidence>
<dbReference type="PROSITE" id="PS51257">
    <property type="entry name" value="PROKAR_LIPOPROTEIN"/>
    <property type="match status" value="1"/>
</dbReference>
<dbReference type="OrthoDB" id="4559282at2"/>
<protein>
    <recommendedName>
        <fullName evidence="5">DUF4352 domain-containing protein</fullName>
    </recommendedName>
</protein>
<sequence>MRFKSSLPVLVSAVLVLAGCGSSVSEDSSAGPELPDVQTEEEANASADAEAEAGQPERNERGNIVKAIGEEGGLTGPDGDPVLTFAVDSITPDVQCTEDYASPPENGHLTAVQLRVATAPGVSAEDLGFLSVSAYDWNFIGADGVTVTNLDTIATYSCLAQGALFPSDTLRPGSQYAGTLLLDLPAPSGTLVYSPSSVYDGSGWEWQF</sequence>